<accession>A0AA37H6Y5</accession>
<feature type="domain" description="CYTH" evidence="1">
    <location>
        <begin position="8"/>
        <end position="155"/>
    </location>
</feature>
<dbReference type="SUPFAM" id="SSF55154">
    <property type="entry name" value="CYTH-like phosphatases"/>
    <property type="match status" value="1"/>
</dbReference>
<dbReference type="EMBL" id="BPQJ01000002">
    <property type="protein sequence ID" value="GJD60496.1"/>
    <property type="molecule type" value="Genomic_DNA"/>
</dbReference>
<dbReference type="PROSITE" id="PS51707">
    <property type="entry name" value="CYTH"/>
    <property type="match status" value="1"/>
</dbReference>
<evidence type="ECO:0000313" key="3">
    <source>
        <dbReference type="Proteomes" id="UP001055286"/>
    </source>
</evidence>
<dbReference type="Gene3D" id="2.40.320.10">
    <property type="entry name" value="Hypothetical Protein Pfu-838710-001"/>
    <property type="match status" value="1"/>
</dbReference>
<dbReference type="InterPro" id="IPR033469">
    <property type="entry name" value="CYTH-like_dom_sf"/>
</dbReference>
<dbReference type="PIRSF" id="PIRSF016487">
    <property type="entry name" value="CYTH_UCP016487"/>
    <property type="match status" value="1"/>
</dbReference>
<organism evidence="2 3">
    <name type="scientific">Methylobacterium frigidaeris</name>
    <dbReference type="NCBI Taxonomy" id="2038277"/>
    <lineage>
        <taxon>Bacteria</taxon>
        <taxon>Pseudomonadati</taxon>
        <taxon>Pseudomonadota</taxon>
        <taxon>Alphaproteobacteria</taxon>
        <taxon>Hyphomicrobiales</taxon>
        <taxon>Methylobacteriaceae</taxon>
        <taxon>Methylobacterium</taxon>
    </lineage>
</organism>
<dbReference type="Pfam" id="PF01928">
    <property type="entry name" value="CYTH"/>
    <property type="match status" value="1"/>
</dbReference>
<sequence>MNGRKVMRYEVERKFLVAHAGWREQAVSRHRLTDGLVGEFAGGKVRVRLDEERAWLTVKGRREGLSRPEFEYEIPRDEAEDMLRLVCETCLIEKTRHCVPHDGLVWTVDEYGGSLAGMVLAEIELEHEAQVVALPDWLGREVTADARFRQSTLLRLAREAGRPVTLTEVIAAPL</sequence>
<gene>
    <name evidence="2" type="ORF">MPEAHAMD_0634</name>
</gene>
<reference evidence="2" key="1">
    <citation type="journal article" date="2016" name="Front. Microbiol.">
        <title>Genome Sequence of the Piezophilic, Mesophilic Sulfate-Reducing Bacterium Desulfovibrio indicus J2T.</title>
        <authorList>
            <person name="Cao J."/>
            <person name="Maignien L."/>
            <person name="Shao Z."/>
            <person name="Alain K."/>
            <person name="Jebbar M."/>
        </authorList>
    </citation>
    <scope>NUCLEOTIDE SEQUENCE</scope>
    <source>
        <strain evidence="2">JCM 32048</strain>
    </source>
</reference>
<evidence type="ECO:0000313" key="2">
    <source>
        <dbReference type="EMBL" id="GJD60496.1"/>
    </source>
</evidence>
<dbReference type="CDD" id="cd07891">
    <property type="entry name" value="CYTH-like_CthTTM-like_1"/>
    <property type="match status" value="1"/>
</dbReference>
<protein>
    <submittedName>
        <fullName evidence="2">Inorganic triphosphatase</fullName>
    </submittedName>
</protein>
<dbReference type="AlphaFoldDB" id="A0AA37H6Y5"/>
<dbReference type="PANTHER" id="PTHR40114">
    <property type="entry name" value="SLR0698 PROTEIN"/>
    <property type="match status" value="1"/>
</dbReference>
<dbReference type="InterPro" id="IPR012042">
    <property type="entry name" value="NeuTTM/CthTTM-like"/>
</dbReference>
<dbReference type="SMART" id="SM01118">
    <property type="entry name" value="CYTH"/>
    <property type="match status" value="1"/>
</dbReference>
<keyword evidence="3" id="KW-1185">Reference proteome</keyword>
<dbReference type="InterPro" id="IPR023577">
    <property type="entry name" value="CYTH_domain"/>
</dbReference>
<proteinExistence type="predicted"/>
<comment type="caution">
    <text evidence="2">The sequence shown here is derived from an EMBL/GenBank/DDBJ whole genome shotgun (WGS) entry which is preliminary data.</text>
</comment>
<reference evidence="2" key="2">
    <citation type="submission" date="2021-08" db="EMBL/GenBank/DDBJ databases">
        <authorList>
            <person name="Tani A."/>
            <person name="Ola A."/>
            <person name="Ogura Y."/>
            <person name="Katsura K."/>
            <person name="Hayashi T."/>
        </authorList>
    </citation>
    <scope>NUCLEOTIDE SEQUENCE</scope>
    <source>
        <strain evidence="2">JCM 32048</strain>
    </source>
</reference>
<dbReference type="Proteomes" id="UP001055286">
    <property type="component" value="Unassembled WGS sequence"/>
</dbReference>
<dbReference type="PANTHER" id="PTHR40114:SF1">
    <property type="entry name" value="SLR0698 PROTEIN"/>
    <property type="match status" value="1"/>
</dbReference>
<name>A0AA37H6Y5_9HYPH</name>
<evidence type="ECO:0000259" key="1">
    <source>
        <dbReference type="PROSITE" id="PS51707"/>
    </source>
</evidence>